<dbReference type="Proteomes" id="UP000317365">
    <property type="component" value="Chromosome"/>
</dbReference>
<dbReference type="InterPro" id="IPR000847">
    <property type="entry name" value="LysR_HTH_N"/>
</dbReference>
<gene>
    <name evidence="6" type="ORF">EXZ61_03665</name>
</gene>
<reference evidence="7" key="2">
    <citation type="journal article" date="2020" name="Int. J. Syst. Evol. Microbiol.">
        <title>Genomic insights into a novel species Rhodoferax aquaticus sp. nov., isolated from freshwater.</title>
        <authorList>
            <person name="Li T."/>
            <person name="Zhuo Y."/>
            <person name="Jin C.Z."/>
            <person name="Wu X."/>
            <person name="Ko S.R."/>
            <person name="Jin F.J."/>
            <person name="Ahn C.Y."/>
            <person name="Oh H.M."/>
            <person name="Lee H.G."/>
            <person name="Jin L."/>
        </authorList>
    </citation>
    <scope>NUCLEOTIDE SEQUENCE [LARGE SCALE GENOMIC DNA]</scope>
    <source>
        <strain evidence="7">Gr-4</strain>
    </source>
</reference>
<comment type="similarity">
    <text evidence="1">Belongs to the LysR transcriptional regulatory family.</text>
</comment>
<keyword evidence="4" id="KW-0804">Transcription</keyword>
<dbReference type="FunFam" id="1.10.10.10:FF:000001">
    <property type="entry name" value="LysR family transcriptional regulator"/>
    <property type="match status" value="1"/>
</dbReference>
<keyword evidence="7" id="KW-1185">Reference proteome</keyword>
<dbReference type="PRINTS" id="PR00039">
    <property type="entry name" value="HTHLYSR"/>
</dbReference>
<evidence type="ECO:0000313" key="6">
    <source>
        <dbReference type="EMBL" id="QDL53343.1"/>
    </source>
</evidence>
<dbReference type="GO" id="GO:0043565">
    <property type="term" value="F:sequence-specific DNA binding"/>
    <property type="evidence" value="ECO:0007669"/>
    <property type="project" value="TreeGrafter"/>
</dbReference>
<keyword evidence="2" id="KW-0805">Transcription regulation</keyword>
<proteinExistence type="inferred from homology"/>
<dbReference type="SUPFAM" id="SSF53850">
    <property type="entry name" value="Periplasmic binding protein-like II"/>
    <property type="match status" value="1"/>
</dbReference>
<evidence type="ECO:0000256" key="4">
    <source>
        <dbReference type="ARBA" id="ARBA00023163"/>
    </source>
</evidence>
<evidence type="ECO:0000256" key="2">
    <source>
        <dbReference type="ARBA" id="ARBA00023015"/>
    </source>
</evidence>
<dbReference type="PANTHER" id="PTHR30537">
    <property type="entry name" value="HTH-TYPE TRANSCRIPTIONAL REGULATOR"/>
    <property type="match status" value="1"/>
</dbReference>
<dbReference type="Gene3D" id="3.40.190.290">
    <property type="match status" value="1"/>
</dbReference>
<dbReference type="GO" id="GO:0003700">
    <property type="term" value="F:DNA-binding transcription factor activity"/>
    <property type="evidence" value="ECO:0007669"/>
    <property type="project" value="InterPro"/>
</dbReference>
<sequence length="302" mass="33181">MDRITSLQLFIRVVETGSFSKAALELDIAQPTATKTVAAMEQRLGARLLHRSTRGVSPTEVGALYYEKCKVIAREIDEADNLATLVQSQVGGTLRISTSVGFGRRVMVPLVLGYMHTHPEVQIDLSFDDRYVNLVEQGVDLAIRMGRLADSTLGARYLGTNPWVMVGAPHYLEKHPAPLKPAELSQHACLVYSSVQGDERWNLTSPQGQTHSVLVKGPLRANNLSAILSAATDGMGLAVLPWYVALESVKAGLVVPVLSDYQLPSQEMHAVYPSPKLVPSKVTHFIRYLQAELDGAWWEVLR</sequence>
<name>A0A515EL07_9BURK</name>
<dbReference type="InterPro" id="IPR036388">
    <property type="entry name" value="WH-like_DNA-bd_sf"/>
</dbReference>
<dbReference type="Gene3D" id="1.10.10.10">
    <property type="entry name" value="Winged helix-like DNA-binding domain superfamily/Winged helix DNA-binding domain"/>
    <property type="match status" value="1"/>
</dbReference>
<dbReference type="Pfam" id="PF00126">
    <property type="entry name" value="HTH_1"/>
    <property type="match status" value="1"/>
</dbReference>
<dbReference type="InterPro" id="IPR058163">
    <property type="entry name" value="LysR-type_TF_proteobact-type"/>
</dbReference>
<dbReference type="Pfam" id="PF03466">
    <property type="entry name" value="LysR_substrate"/>
    <property type="match status" value="1"/>
</dbReference>
<dbReference type="InterPro" id="IPR036390">
    <property type="entry name" value="WH_DNA-bd_sf"/>
</dbReference>
<dbReference type="RefSeq" id="WP_142809131.1">
    <property type="nucleotide sequence ID" value="NZ_CP036282.1"/>
</dbReference>
<dbReference type="InterPro" id="IPR005119">
    <property type="entry name" value="LysR_subst-bd"/>
</dbReference>
<reference evidence="7" key="1">
    <citation type="submission" date="2019-02" db="EMBL/GenBank/DDBJ databases">
        <title>Complete genome sequence of Rhodoferax sp. Gr-4.</title>
        <authorList>
            <person name="Jin L."/>
        </authorList>
    </citation>
    <scope>NUCLEOTIDE SEQUENCE [LARGE SCALE GENOMIC DNA]</scope>
    <source>
        <strain evidence="7">Gr-4</strain>
    </source>
</reference>
<dbReference type="AlphaFoldDB" id="A0A515EL07"/>
<feature type="domain" description="HTH lysR-type" evidence="5">
    <location>
        <begin position="1"/>
        <end position="59"/>
    </location>
</feature>
<accession>A0A515EL07</accession>
<evidence type="ECO:0000256" key="3">
    <source>
        <dbReference type="ARBA" id="ARBA00023125"/>
    </source>
</evidence>
<evidence type="ECO:0000313" key="7">
    <source>
        <dbReference type="Proteomes" id="UP000317365"/>
    </source>
</evidence>
<dbReference type="PROSITE" id="PS50931">
    <property type="entry name" value="HTH_LYSR"/>
    <property type="match status" value="1"/>
</dbReference>
<keyword evidence="3" id="KW-0238">DNA-binding</keyword>
<dbReference type="EMBL" id="CP036282">
    <property type="protein sequence ID" value="QDL53343.1"/>
    <property type="molecule type" value="Genomic_DNA"/>
</dbReference>
<dbReference type="CDD" id="cd08422">
    <property type="entry name" value="PBP2_CrgA_like"/>
    <property type="match status" value="1"/>
</dbReference>
<dbReference type="PANTHER" id="PTHR30537:SF5">
    <property type="entry name" value="HTH-TYPE TRANSCRIPTIONAL ACTIVATOR TTDR-RELATED"/>
    <property type="match status" value="1"/>
</dbReference>
<protein>
    <submittedName>
        <fullName evidence="6">LysR family transcriptional regulator</fullName>
    </submittedName>
</protein>
<dbReference type="KEGG" id="rhg:EXZ61_03665"/>
<evidence type="ECO:0000259" key="5">
    <source>
        <dbReference type="PROSITE" id="PS50931"/>
    </source>
</evidence>
<dbReference type="GO" id="GO:0006351">
    <property type="term" value="P:DNA-templated transcription"/>
    <property type="evidence" value="ECO:0007669"/>
    <property type="project" value="TreeGrafter"/>
</dbReference>
<organism evidence="6 7">
    <name type="scientific">Rhodoferax aquaticus</name>
    <dbReference type="NCBI Taxonomy" id="2527691"/>
    <lineage>
        <taxon>Bacteria</taxon>
        <taxon>Pseudomonadati</taxon>
        <taxon>Pseudomonadota</taxon>
        <taxon>Betaproteobacteria</taxon>
        <taxon>Burkholderiales</taxon>
        <taxon>Comamonadaceae</taxon>
        <taxon>Rhodoferax</taxon>
    </lineage>
</organism>
<dbReference type="SUPFAM" id="SSF46785">
    <property type="entry name" value="Winged helix' DNA-binding domain"/>
    <property type="match status" value="1"/>
</dbReference>
<evidence type="ECO:0000256" key="1">
    <source>
        <dbReference type="ARBA" id="ARBA00009437"/>
    </source>
</evidence>